<reference evidence="1" key="1">
    <citation type="submission" date="2024-02" db="EMBL/GenBank/DDBJ databases">
        <title>Bacteria isolated from the canopy kelp, Nereocystis luetkeana.</title>
        <authorList>
            <person name="Pfister C.A."/>
            <person name="Younker I.T."/>
            <person name="Light S.H."/>
        </authorList>
    </citation>
    <scope>NUCLEOTIDE SEQUENCE</scope>
    <source>
        <strain evidence="1">TN.2.01</strain>
    </source>
</reference>
<keyword evidence="2" id="KW-1185">Reference proteome</keyword>
<comment type="caution">
    <text evidence="1">The sequence shown here is derived from an EMBL/GenBank/DDBJ whole genome shotgun (WGS) entry which is preliminary data.</text>
</comment>
<protein>
    <submittedName>
        <fullName evidence="1">Septal ring lytic transglycosylase RlpA family protein</fullName>
    </submittedName>
</protein>
<dbReference type="Proteomes" id="UP001374952">
    <property type="component" value="Unassembled WGS sequence"/>
</dbReference>
<evidence type="ECO:0000313" key="1">
    <source>
        <dbReference type="EMBL" id="MEL0605734.1"/>
    </source>
</evidence>
<name>A0ACC6R7M9_9GAMM</name>
<proteinExistence type="predicted"/>
<gene>
    <name evidence="1" type="ORF">V6250_16290</name>
</gene>
<accession>A0ACC6R7M9</accession>
<dbReference type="EMBL" id="JBAKAX010000021">
    <property type="protein sequence ID" value="MEL0605734.1"/>
    <property type="molecule type" value="Genomic_DNA"/>
</dbReference>
<sequence length="130" mass="13995">MSFTKLIFTLSFLSILAACSSQPIVTSANGERTQLGKASYYANKYHGRTTANGETFSQNASTAAHLDLPFGTKVKVTNLANNKSVIVRINDRGPYVRGRVIDLSLGMFKKIADPKVGVIDVSISVLKPSS</sequence>
<organism evidence="1 2">
    <name type="scientific">Pseudoalteromonas undina</name>
    <dbReference type="NCBI Taxonomy" id="43660"/>
    <lineage>
        <taxon>Bacteria</taxon>
        <taxon>Pseudomonadati</taxon>
        <taxon>Pseudomonadota</taxon>
        <taxon>Gammaproteobacteria</taxon>
        <taxon>Alteromonadales</taxon>
        <taxon>Pseudoalteromonadaceae</taxon>
        <taxon>Pseudoalteromonas</taxon>
    </lineage>
</organism>
<evidence type="ECO:0000313" key="2">
    <source>
        <dbReference type="Proteomes" id="UP001374952"/>
    </source>
</evidence>